<evidence type="ECO:0000256" key="3">
    <source>
        <dbReference type="ARBA" id="ARBA00012027"/>
    </source>
</evidence>
<proteinExistence type="inferred from homology"/>
<dbReference type="Proteomes" id="UP001485226">
    <property type="component" value="Unassembled WGS sequence"/>
</dbReference>
<evidence type="ECO:0000259" key="7">
    <source>
        <dbReference type="PROSITE" id="PS50035"/>
    </source>
</evidence>
<comment type="catalytic activity">
    <reaction evidence="1">
        <text>a 1,2-diacyl-sn-glycero-3-phosphocholine + H2O = a 1,2-diacyl-sn-glycero-3-phosphate + choline + H(+)</text>
        <dbReference type="Rhea" id="RHEA:14445"/>
        <dbReference type="ChEBI" id="CHEBI:15354"/>
        <dbReference type="ChEBI" id="CHEBI:15377"/>
        <dbReference type="ChEBI" id="CHEBI:15378"/>
        <dbReference type="ChEBI" id="CHEBI:57643"/>
        <dbReference type="ChEBI" id="CHEBI:58608"/>
        <dbReference type="EC" id="3.1.4.4"/>
    </reaction>
</comment>
<sequence>MEKYSSENGMSVLAHKGDAMTLLAFDLEESRKENLAGFTIKITVTGRPSYFIYNRMKLRDAIVLPDQPEKESQYFSSLYAPIQKFRWIHVPSTMHYWNDPYFGDYTYEVYPRYFQDSKLLALDETLKATVTIDVSPFTDEKCEVNFTRSFISSQAFAHHFGNQIKLRPKVKTLNFDIKETAGSTIKLDQNHREYEREFTYEEIHKYLGWQARKKIKDTLDLVLGDKNLCLDVFAYDLNEPYIVKSLLTLASEGRTKIILDDYPNHSGPEDYETLFENEFNSIAQNSGDLFRGHYRSQAHSKLLIVRENTPDRKAVKVLTGSANFTTNGLYINANHLITFNDPAAAQLYADVFDNSFGADKMDNFADSVYAGTDYDFSASDPVDMTIRFSPHTRAYTDILFDKISNRIADAESDVLFAVMIDNSRSSILDALHTHLASDKIFTFGITDENEDIQLYKPNSTQGVKISALDIETQLPKPFSEIARQPGLGHVIHHKFIVVDFKGNNPVVYCGSSNLAFNPEQKNGDNLIEIRDREIVTVFAIEAIRLIDHFHWINKKAQPAAGNADRELFLHDNSTSYKWYEKYYNSADLRCKERELLIKKTAISADL</sequence>
<evidence type="ECO:0000256" key="2">
    <source>
        <dbReference type="ARBA" id="ARBA00008664"/>
    </source>
</evidence>
<dbReference type="PANTHER" id="PTHR43856">
    <property type="entry name" value="CARDIOLIPIN HYDROLASE"/>
    <property type="match status" value="1"/>
</dbReference>
<feature type="domain" description="PLD phosphodiesterase" evidence="7">
    <location>
        <begin position="487"/>
        <end position="518"/>
    </location>
</feature>
<comment type="caution">
    <text evidence="8">The sequence shown here is derived from an EMBL/GenBank/DDBJ whole genome shotgun (WGS) entry which is preliminary data.</text>
</comment>
<gene>
    <name evidence="8" type="ORF">AAEO57_09980</name>
</gene>
<evidence type="ECO:0000313" key="9">
    <source>
        <dbReference type="Proteomes" id="UP001485226"/>
    </source>
</evidence>
<dbReference type="PROSITE" id="PS50035">
    <property type="entry name" value="PLD"/>
    <property type="match status" value="1"/>
</dbReference>
<evidence type="ECO:0000256" key="6">
    <source>
        <dbReference type="ARBA" id="ARBA00023098"/>
    </source>
</evidence>
<name>A0ABU9INT6_9FLAO</name>
<keyword evidence="9" id="KW-1185">Reference proteome</keyword>
<dbReference type="InterPro" id="IPR001736">
    <property type="entry name" value="PLipase_D/transphosphatidylase"/>
</dbReference>
<evidence type="ECO:0000256" key="5">
    <source>
        <dbReference type="ARBA" id="ARBA00022963"/>
    </source>
</evidence>
<keyword evidence="5" id="KW-0442">Lipid degradation</keyword>
<accession>A0ABU9INT6</accession>
<dbReference type="EC" id="3.1.4.4" evidence="3"/>
<dbReference type="Gene3D" id="3.30.870.10">
    <property type="entry name" value="Endonuclease Chain A"/>
    <property type="match status" value="2"/>
</dbReference>
<keyword evidence="6" id="KW-0443">Lipid metabolism</keyword>
<dbReference type="InterPro" id="IPR051406">
    <property type="entry name" value="PLD_domain"/>
</dbReference>
<dbReference type="PANTHER" id="PTHR43856:SF1">
    <property type="entry name" value="MITOCHONDRIAL CARDIOLIPIN HYDROLASE"/>
    <property type="match status" value="1"/>
</dbReference>
<organism evidence="8 9">
    <name type="scientific">Flavobacterium calami</name>
    <dbReference type="NCBI Taxonomy" id="3139144"/>
    <lineage>
        <taxon>Bacteria</taxon>
        <taxon>Pseudomonadati</taxon>
        <taxon>Bacteroidota</taxon>
        <taxon>Flavobacteriia</taxon>
        <taxon>Flavobacteriales</taxon>
        <taxon>Flavobacteriaceae</taxon>
        <taxon>Flavobacterium</taxon>
    </lineage>
</organism>
<reference evidence="8 9" key="1">
    <citation type="submission" date="2024-04" db="EMBL/GenBank/DDBJ databases">
        <title>Flavobacterium sp. DGU38 16S ribosomal RNA gene Genome sequencing and assembly.</title>
        <authorList>
            <person name="Park S."/>
        </authorList>
    </citation>
    <scope>NUCLEOTIDE SEQUENCE [LARGE SCALE GENOMIC DNA]</scope>
    <source>
        <strain evidence="8 9">DGU38</strain>
    </source>
</reference>
<dbReference type="SUPFAM" id="SSF56024">
    <property type="entry name" value="Phospholipase D/nuclease"/>
    <property type="match status" value="2"/>
</dbReference>
<protein>
    <recommendedName>
        <fullName evidence="3">phospholipase D</fullName>
        <ecNumber evidence="3">3.1.4.4</ecNumber>
    </recommendedName>
</protein>
<evidence type="ECO:0000256" key="1">
    <source>
        <dbReference type="ARBA" id="ARBA00000798"/>
    </source>
</evidence>
<comment type="similarity">
    <text evidence="2">Belongs to the phospholipase D family.</text>
</comment>
<evidence type="ECO:0000313" key="8">
    <source>
        <dbReference type="EMBL" id="MEL1254104.1"/>
    </source>
</evidence>
<dbReference type="EMBL" id="JBBYHS010000009">
    <property type="protein sequence ID" value="MEL1254104.1"/>
    <property type="molecule type" value="Genomic_DNA"/>
</dbReference>
<evidence type="ECO:0000256" key="4">
    <source>
        <dbReference type="ARBA" id="ARBA00022801"/>
    </source>
</evidence>
<keyword evidence="4" id="KW-0378">Hydrolase</keyword>
<dbReference type="InterPro" id="IPR025202">
    <property type="entry name" value="PLD-like_dom"/>
</dbReference>
<dbReference type="Pfam" id="PF13091">
    <property type="entry name" value="PLDc_2"/>
    <property type="match status" value="2"/>
</dbReference>
<dbReference type="RefSeq" id="WP_341692117.1">
    <property type="nucleotide sequence ID" value="NZ_JBBYHS010000009.1"/>
</dbReference>